<keyword evidence="3" id="KW-1185">Reference proteome</keyword>
<evidence type="ECO:0000313" key="3">
    <source>
        <dbReference type="Proteomes" id="UP000095192"/>
    </source>
</evidence>
<reference evidence="2 3" key="1">
    <citation type="journal article" date="2016" name="BMC Genomics">
        <title>Comparative genomics reveals Cyclospora cayetanensis possesses coccidia-like metabolism and invasion components but unique surface antigens.</title>
        <authorList>
            <person name="Liu S."/>
            <person name="Wang L."/>
            <person name="Zheng H."/>
            <person name="Xu Z."/>
            <person name="Roellig D.M."/>
            <person name="Li N."/>
            <person name="Frace M.A."/>
            <person name="Tang K."/>
            <person name="Arrowood M.J."/>
            <person name="Moss D.M."/>
            <person name="Zhang L."/>
            <person name="Feng Y."/>
            <person name="Xiao L."/>
        </authorList>
    </citation>
    <scope>NUCLEOTIDE SEQUENCE [LARGE SCALE GENOMIC DNA]</scope>
    <source>
        <strain evidence="2 3">CHN_HEN01</strain>
    </source>
</reference>
<dbReference type="EMBL" id="JROU02001416">
    <property type="protein sequence ID" value="OEH76554.1"/>
    <property type="molecule type" value="Genomic_DNA"/>
</dbReference>
<evidence type="ECO:0000256" key="1">
    <source>
        <dbReference type="SAM" id="MobiDB-lite"/>
    </source>
</evidence>
<proteinExistence type="predicted"/>
<feature type="region of interest" description="Disordered" evidence="1">
    <location>
        <begin position="54"/>
        <end position="73"/>
    </location>
</feature>
<evidence type="ECO:0000313" key="2">
    <source>
        <dbReference type="EMBL" id="OEH76554.1"/>
    </source>
</evidence>
<gene>
    <name evidence="2" type="ORF">cyc_07519</name>
</gene>
<dbReference type="InParanoid" id="A0A1D3CZC4"/>
<sequence>MQVYPDPAPPSPVENLRWLEDHLDVTYSPVCCSYNAGTTTLLLRLPNAAAFTADDGPAKSAEGSDTTLDNTPGWQCERPSERNLVDIFGRIQDIESLQRQSGSVTLSGGMLELNSTDEGAFPIPALPGCLEHIGDSVASSGHQSTTAEQSGASLTGRGLKQCDEANSLRNFINSCLMLPGSRRLSGVRRKKVCAAGDAQLAHTTEDHYTRGPQFLQWRGRFPKTAASSVSSSQKGVSGSSRWTKTGKKDIPA</sequence>
<comment type="caution">
    <text evidence="2">The sequence shown here is derived from an EMBL/GenBank/DDBJ whole genome shotgun (WGS) entry which is preliminary data.</text>
</comment>
<dbReference type="Proteomes" id="UP000095192">
    <property type="component" value="Unassembled WGS sequence"/>
</dbReference>
<feature type="compositionally biased region" description="Polar residues" evidence="1">
    <location>
        <begin position="63"/>
        <end position="73"/>
    </location>
</feature>
<feature type="compositionally biased region" description="Low complexity" evidence="1">
    <location>
        <begin position="227"/>
        <end position="240"/>
    </location>
</feature>
<name>A0A1D3CZC4_9EIME</name>
<protein>
    <submittedName>
        <fullName evidence="2">Uncharacterized protein</fullName>
    </submittedName>
</protein>
<feature type="region of interest" description="Disordered" evidence="1">
    <location>
        <begin position="224"/>
        <end position="252"/>
    </location>
</feature>
<accession>A0A1D3CZC4</accession>
<dbReference type="VEuPathDB" id="ToxoDB:cyc_07519"/>
<dbReference type="AlphaFoldDB" id="A0A1D3CZC4"/>
<organism evidence="2 3">
    <name type="scientific">Cyclospora cayetanensis</name>
    <dbReference type="NCBI Taxonomy" id="88456"/>
    <lineage>
        <taxon>Eukaryota</taxon>
        <taxon>Sar</taxon>
        <taxon>Alveolata</taxon>
        <taxon>Apicomplexa</taxon>
        <taxon>Conoidasida</taxon>
        <taxon>Coccidia</taxon>
        <taxon>Eucoccidiorida</taxon>
        <taxon>Eimeriorina</taxon>
        <taxon>Eimeriidae</taxon>
        <taxon>Cyclospora</taxon>
    </lineage>
</organism>